<evidence type="ECO:0000256" key="2">
    <source>
        <dbReference type="ARBA" id="ARBA00023125"/>
    </source>
</evidence>
<reference evidence="5" key="1">
    <citation type="submission" date="2020-09" db="EMBL/GenBank/DDBJ databases">
        <title>A novel bacterium of genus Paenibacillus, isolated from South China Sea.</title>
        <authorList>
            <person name="Huang H."/>
            <person name="Mo K."/>
            <person name="Hu Y."/>
        </authorList>
    </citation>
    <scope>NUCLEOTIDE SEQUENCE</scope>
    <source>
        <strain evidence="5">IB182496</strain>
    </source>
</reference>
<dbReference type="RefSeq" id="WP_190920107.1">
    <property type="nucleotide sequence ID" value="NZ_JACXIZ010000032.1"/>
</dbReference>
<dbReference type="SMART" id="SM00354">
    <property type="entry name" value="HTH_LACI"/>
    <property type="match status" value="1"/>
</dbReference>
<name>A0A927BXE5_9BACL</name>
<dbReference type="PANTHER" id="PTHR30146">
    <property type="entry name" value="LACI-RELATED TRANSCRIPTIONAL REPRESSOR"/>
    <property type="match status" value="1"/>
</dbReference>
<evidence type="ECO:0000313" key="6">
    <source>
        <dbReference type="Proteomes" id="UP000621560"/>
    </source>
</evidence>
<sequence>MNHEIGIVDVAKAAGVSIATVSNVINGKGRVSGETRRKVERIIAELGYTPNLPARHLKTNRSDLIGVVVPTMQPGRLQDNPFYWDLLAGVEEGARDGRYHVILTGIDEERETLAFVKERRLDGLIVVGAGEGSPLVPRVAALGVPAVFIDSYLRSPELNQVVLDDRSGAHAATAHLIGLGHRRIALLTGDMPPEQLPYFGVLYERLLGYRDALEEAGLPYEGDLLLRLPTSLEGGFEAARHVAALPDVTAAFAFSDVMAMGLVKGLREQGKRVPHDYSVVGFDNLFVSEYTAPALTTVSQDILAKGRVAVRMLLGQIDGVGDPARRIVLPAELIVRETTGPAGAANARNN</sequence>
<keyword evidence="3" id="KW-0804">Transcription</keyword>
<evidence type="ECO:0000313" key="5">
    <source>
        <dbReference type="EMBL" id="MBD2847103.1"/>
    </source>
</evidence>
<evidence type="ECO:0000256" key="1">
    <source>
        <dbReference type="ARBA" id="ARBA00023015"/>
    </source>
</evidence>
<organism evidence="5 6">
    <name type="scientific">Paenibacillus sabuli</name>
    <dbReference type="NCBI Taxonomy" id="2772509"/>
    <lineage>
        <taxon>Bacteria</taxon>
        <taxon>Bacillati</taxon>
        <taxon>Bacillota</taxon>
        <taxon>Bacilli</taxon>
        <taxon>Bacillales</taxon>
        <taxon>Paenibacillaceae</taxon>
        <taxon>Paenibacillus</taxon>
    </lineage>
</organism>
<proteinExistence type="predicted"/>
<keyword evidence="2 5" id="KW-0238">DNA-binding</keyword>
<dbReference type="Gene3D" id="1.10.260.40">
    <property type="entry name" value="lambda repressor-like DNA-binding domains"/>
    <property type="match status" value="1"/>
</dbReference>
<evidence type="ECO:0000259" key="4">
    <source>
        <dbReference type="PROSITE" id="PS50932"/>
    </source>
</evidence>
<evidence type="ECO:0000256" key="3">
    <source>
        <dbReference type="ARBA" id="ARBA00023163"/>
    </source>
</evidence>
<keyword evidence="6" id="KW-1185">Reference proteome</keyword>
<dbReference type="AlphaFoldDB" id="A0A927BXE5"/>
<dbReference type="PROSITE" id="PS00356">
    <property type="entry name" value="HTH_LACI_1"/>
    <property type="match status" value="1"/>
</dbReference>
<dbReference type="GO" id="GO:0003700">
    <property type="term" value="F:DNA-binding transcription factor activity"/>
    <property type="evidence" value="ECO:0007669"/>
    <property type="project" value="TreeGrafter"/>
</dbReference>
<dbReference type="Pfam" id="PF13377">
    <property type="entry name" value="Peripla_BP_3"/>
    <property type="match status" value="1"/>
</dbReference>
<dbReference type="GO" id="GO:0000976">
    <property type="term" value="F:transcription cis-regulatory region binding"/>
    <property type="evidence" value="ECO:0007669"/>
    <property type="project" value="TreeGrafter"/>
</dbReference>
<dbReference type="PANTHER" id="PTHR30146:SF153">
    <property type="entry name" value="LACTOSE OPERON REPRESSOR"/>
    <property type="match status" value="1"/>
</dbReference>
<dbReference type="Proteomes" id="UP000621560">
    <property type="component" value="Unassembled WGS sequence"/>
</dbReference>
<gene>
    <name evidence="5" type="ORF">IDH44_18040</name>
</gene>
<dbReference type="CDD" id="cd01392">
    <property type="entry name" value="HTH_LacI"/>
    <property type="match status" value="1"/>
</dbReference>
<dbReference type="InterPro" id="IPR028082">
    <property type="entry name" value="Peripla_BP_I"/>
</dbReference>
<dbReference type="InterPro" id="IPR000843">
    <property type="entry name" value="HTH_LacI"/>
</dbReference>
<dbReference type="EMBL" id="JACXIZ010000032">
    <property type="protein sequence ID" value="MBD2847103.1"/>
    <property type="molecule type" value="Genomic_DNA"/>
</dbReference>
<dbReference type="InterPro" id="IPR010982">
    <property type="entry name" value="Lambda_DNA-bd_dom_sf"/>
</dbReference>
<feature type="domain" description="HTH lacI-type" evidence="4">
    <location>
        <begin position="5"/>
        <end position="59"/>
    </location>
</feature>
<keyword evidence="1" id="KW-0805">Transcription regulation</keyword>
<accession>A0A927BXE5</accession>
<dbReference type="SUPFAM" id="SSF53822">
    <property type="entry name" value="Periplasmic binding protein-like I"/>
    <property type="match status" value="1"/>
</dbReference>
<dbReference type="SUPFAM" id="SSF47413">
    <property type="entry name" value="lambda repressor-like DNA-binding domains"/>
    <property type="match status" value="1"/>
</dbReference>
<dbReference type="Pfam" id="PF00356">
    <property type="entry name" value="LacI"/>
    <property type="match status" value="1"/>
</dbReference>
<protein>
    <submittedName>
        <fullName evidence="5">LacI family DNA-binding transcriptional regulator</fullName>
    </submittedName>
</protein>
<dbReference type="InterPro" id="IPR046335">
    <property type="entry name" value="LacI/GalR-like_sensor"/>
</dbReference>
<dbReference type="PROSITE" id="PS50932">
    <property type="entry name" value="HTH_LACI_2"/>
    <property type="match status" value="1"/>
</dbReference>
<comment type="caution">
    <text evidence="5">The sequence shown here is derived from an EMBL/GenBank/DDBJ whole genome shotgun (WGS) entry which is preliminary data.</text>
</comment>
<dbReference type="CDD" id="cd06267">
    <property type="entry name" value="PBP1_LacI_sugar_binding-like"/>
    <property type="match status" value="1"/>
</dbReference>
<dbReference type="Gene3D" id="3.40.50.2300">
    <property type="match status" value="2"/>
</dbReference>